<reference evidence="2" key="1">
    <citation type="submission" date="2010-08" db="EMBL/GenBank/DDBJ databases">
        <authorList>
            <person name="Muzny D."/>
            <person name="Qin X."/>
            <person name="Buhay C."/>
            <person name="Dugan-Rocha S."/>
            <person name="Ding Y."/>
            <person name="Chen G."/>
            <person name="Hawes A."/>
            <person name="Holder M."/>
            <person name="Jhangiani S."/>
            <person name="Johnson A."/>
            <person name="Khan Z."/>
            <person name="Li Z."/>
            <person name="Liu W."/>
            <person name="Liu X."/>
            <person name="Perez L."/>
            <person name="Shen H."/>
            <person name="Wang Q."/>
            <person name="Watt J."/>
            <person name="Xi L."/>
            <person name="Xin Y."/>
            <person name="Zhou J."/>
            <person name="Deng J."/>
            <person name="Jiang H."/>
            <person name="Liu Y."/>
            <person name="Qu J."/>
            <person name="Song X.-Z."/>
            <person name="Zhang L."/>
            <person name="Villasana D."/>
            <person name="Johnson A."/>
            <person name="Liu J."/>
            <person name="Liyanage D."/>
            <person name="Lorensuhewa L."/>
            <person name="Robinson T."/>
            <person name="Song A."/>
            <person name="Song B.-B."/>
            <person name="Dinh H."/>
            <person name="Thornton R."/>
            <person name="Coyle M."/>
            <person name="Francisco L."/>
            <person name="Jackson L."/>
            <person name="Javaid M."/>
            <person name="Korchina V."/>
            <person name="Kovar C."/>
            <person name="Mata R."/>
            <person name="Mathew T."/>
            <person name="Ngo R."/>
            <person name="Nguyen L."/>
            <person name="Nguyen N."/>
            <person name="Okwuonu G."/>
            <person name="Ongeri F."/>
            <person name="Pham C."/>
            <person name="Simmons D."/>
            <person name="Wilczek-Boney K."/>
            <person name="Hale W."/>
            <person name="Jakkamsetti A."/>
            <person name="Pham P."/>
            <person name="Ruth R."/>
            <person name="San Lucas F."/>
            <person name="Warren J."/>
            <person name="Zhang J."/>
            <person name="Zhao Z."/>
            <person name="Zhou C."/>
            <person name="Zhu D."/>
            <person name="Lee S."/>
            <person name="Bess C."/>
            <person name="Blankenburg K."/>
            <person name="Forbes L."/>
            <person name="Fu Q."/>
            <person name="Gubbala S."/>
            <person name="Hirani K."/>
            <person name="Jayaseelan J.C."/>
            <person name="Lara F."/>
            <person name="Munidasa M."/>
            <person name="Palculict T."/>
            <person name="Patil S."/>
            <person name="Pu L.-L."/>
            <person name="Saada N."/>
            <person name="Tang L."/>
            <person name="Weissenberger G."/>
            <person name="Zhu Y."/>
            <person name="Hemphill L."/>
            <person name="Shang Y."/>
            <person name="Youmans B."/>
            <person name="Ayvaz T."/>
            <person name="Ross M."/>
            <person name="Santibanez J."/>
            <person name="Aqrawi P."/>
            <person name="Gross S."/>
            <person name="Joshi V."/>
            <person name="Fowler G."/>
            <person name="Nazareth L."/>
            <person name="Reid J."/>
            <person name="Worley K."/>
            <person name="Petrosino J."/>
            <person name="Highlander S."/>
            <person name="Gibbs R."/>
        </authorList>
    </citation>
    <scope>NUCLEOTIDE SEQUENCE [LARGE SCALE GENOMIC DNA]</scope>
    <source>
        <strain evidence="2">DSM 15272</strain>
    </source>
</reference>
<accession>E2SFF7</accession>
<dbReference type="STRING" id="585531.HMPREF0063_12766"/>
<evidence type="ECO:0000313" key="3">
    <source>
        <dbReference type="Proteomes" id="UP000003111"/>
    </source>
</evidence>
<dbReference type="PANTHER" id="PTHR43861:SF3">
    <property type="entry name" value="PUTATIVE (AFU_ORTHOLOGUE AFUA_2G14390)-RELATED"/>
    <property type="match status" value="1"/>
</dbReference>
<dbReference type="CDD" id="cd02440">
    <property type="entry name" value="AdoMet_MTases"/>
    <property type="match status" value="1"/>
</dbReference>
<evidence type="ECO:0000313" key="2">
    <source>
        <dbReference type="EMBL" id="EFQ82058.1"/>
    </source>
</evidence>
<gene>
    <name evidence="2" type="ORF">HMPREF0063_12766</name>
</gene>
<dbReference type="PANTHER" id="PTHR43861">
    <property type="entry name" value="TRANS-ACONITATE 2-METHYLTRANSFERASE-RELATED"/>
    <property type="match status" value="1"/>
</dbReference>
<keyword evidence="1" id="KW-0808">Transferase</keyword>
<dbReference type="Gene3D" id="3.40.50.150">
    <property type="entry name" value="Vaccinia Virus protein VP39"/>
    <property type="match status" value="1"/>
</dbReference>
<dbReference type="EMBL" id="ACLF03000012">
    <property type="protein sequence ID" value="EFQ82058.1"/>
    <property type="molecule type" value="Genomic_DNA"/>
</dbReference>
<dbReference type="Pfam" id="PF13489">
    <property type="entry name" value="Methyltransf_23"/>
    <property type="match status" value="1"/>
</dbReference>
<comment type="caution">
    <text evidence="2">The sequence shown here is derived from an EMBL/GenBank/DDBJ whole genome shotgun (WGS) entry which is preliminary data.</text>
</comment>
<dbReference type="HOGENOM" id="CLU_955239_0_0_11"/>
<dbReference type="GO" id="GO:0008168">
    <property type="term" value="F:methyltransferase activity"/>
    <property type="evidence" value="ECO:0007669"/>
    <property type="project" value="UniProtKB-KW"/>
</dbReference>
<keyword evidence="3" id="KW-1185">Reference proteome</keyword>
<dbReference type="RefSeq" id="WP_007079421.1">
    <property type="nucleotide sequence ID" value="NZ_CM001024.1"/>
</dbReference>
<proteinExistence type="predicted"/>
<evidence type="ECO:0000256" key="1">
    <source>
        <dbReference type="ARBA" id="ARBA00022679"/>
    </source>
</evidence>
<dbReference type="eggNOG" id="COG2227">
    <property type="taxonomic scope" value="Bacteria"/>
</dbReference>
<dbReference type="SUPFAM" id="SSF53335">
    <property type="entry name" value="S-adenosyl-L-methionine-dependent methyltransferases"/>
    <property type="match status" value="1"/>
</dbReference>
<dbReference type="InterPro" id="IPR029063">
    <property type="entry name" value="SAM-dependent_MTases_sf"/>
</dbReference>
<dbReference type="AlphaFoldDB" id="E2SFF7"/>
<organism evidence="2 3">
    <name type="scientific">Aeromicrobium marinum DSM 15272</name>
    <dbReference type="NCBI Taxonomy" id="585531"/>
    <lineage>
        <taxon>Bacteria</taxon>
        <taxon>Bacillati</taxon>
        <taxon>Actinomycetota</taxon>
        <taxon>Actinomycetes</taxon>
        <taxon>Propionibacteriales</taxon>
        <taxon>Nocardioidaceae</taxon>
        <taxon>Aeromicrobium</taxon>
    </lineage>
</organism>
<dbReference type="Proteomes" id="UP000003111">
    <property type="component" value="Unassembled WGS sequence"/>
</dbReference>
<name>E2SFF7_9ACTN</name>
<dbReference type="GO" id="GO:0032259">
    <property type="term" value="P:methylation"/>
    <property type="evidence" value="ECO:0007669"/>
    <property type="project" value="UniProtKB-KW"/>
</dbReference>
<keyword evidence="2" id="KW-0489">Methyltransferase</keyword>
<sequence>MACDCCGSTTWLPLFTENGVRLGQCPDCDLLSIDDIPAPERRMTEMEAGHYAGSQEIVGASKQSASERILADRFRGYVDLARRHVDGGAWLDIGCGAGLLMGLAQEAGYTAEGIELSADRLATARRLTGAPVHGVPVEDVGYPDASFDVISMINVFSHLISPTQTFTELARILRPGGVVVMVTGEMTAGVEQGDMLHWSLGDHLYFLGDRTMDRYAAKIGLEVVHHSRRWLPDEMFSREWLRMKGRSRAKNAVKTTVRFTPGGLAALRAVMLRRQADSSAHTSEFVLRVPA</sequence>
<protein>
    <submittedName>
        <fullName evidence="2">Methyltransferase domain protein</fullName>
    </submittedName>
</protein>
<dbReference type="OrthoDB" id="9801609at2"/>